<dbReference type="CDD" id="cd00060">
    <property type="entry name" value="FHA"/>
    <property type="match status" value="1"/>
</dbReference>
<dbReference type="Gene3D" id="2.60.200.20">
    <property type="match status" value="2"/>
</dbReference>
<dbReference type="AlphaFoldDB" id="A0A1R1PJ83"/>
<evidence type="ECO:0000313" key="4">
    <source>
        <dbReference type="Proteomes" id="UP000188320"/>
    </source>
</evidence>
<dbReference type="Gene3D" id="1.10.510.10">
    <property type="entry name" value="Transferase(Phosphotransferase) domain 1"/>
    <property type="match status" value="1"/>
</dbReference>
<keyword evidence="3" id="KW-0418">Kinase</keyword>
<dbReference type="PANTHER" id="PTHR24347">
    <property type="entry name" value="SERINE/THREONINE-PROTEIN KINASE"/>
    <property type="match status" value="1"/>
</dbReference>
<proteinExistence type="inferred from homology"/>
<dbReference type="GO" id="GO:0004672">
    <property type="term" value="F:protein kinase activity"/>
    <property type="evidence" value="ECO:0007669"/>
    <property type="project" value="InterPro"/>
</dbReference>
<dbReference type="InterPro" id="IPR008271">
    <property type="entry name" value="Ser/Thr_kinase_AS"/>
</dbReference>
<dbReference type="GO" id="GO:0005524">
    <property type="term" value="F:ATP binding"/>
    <property type="evidence" value="ECO:0007669"/>
    <property type="project" value="InterPro"/>
</dbReference>
<dbReference type="OrthoDB" id="331699at2759"/>
<feature type="non-terminal residue" evidence="3">
    <location>
        <position position="406"/>
    </location>
</feature>
<dbReference type="PROSITE" id="PS00108">
    <property type="entry name" value="PROTEIN_KINASE_ST"/>
    <property type="match status" value="1"/>
</dbReference>
<dbReference type="EMBL" id="LSSK01001010">
    <property type="protein sequence ID" value="OMH81026.1"/>
    <property type="molecule type" value="Genomic_DNA"/>
</dbReference>
<evidence type="ECO:0000313" key="3">
    <source>
        <dbReference type="EMBL" id="OMH81026.1"/>
    </source>
</evidence>
<accession>A0A1R1PJ83</accession>
<dbReference type="Proteomes" id="UP000188320">
    <property type="component" value="Unassembled WGS sequence"/>
</dbReference>
<dbReference type="InterPro" id="IPR011009">
    <property type="entry name" value="Kinase-like_dom_sf"/>
</dbReference>
<name>A0A1R1PJ83_ZANCU</name>
<evidence type="ECO:0000259" key="2">
    <source>
        <dbReference type="PROSITE" id="PS50011"/>
    </source>
</evidence>
<evidence type="ECO:0000256" key="1">
    <source>
        <dbReference type="ARBA" id="ARBA00005575"/>
    </source>
</evidence>
<dbReference type="SUPFAM" id="SSF49879">
    <property type="entry name" value="SMAD/FHA domain"/>
    <property type="match status" value="2"/>
</dbReference>
<dbReference type="InterPro" id="IPR008984">
    <property type="entry name" value="SMAD_FHA_dom_sf"/>
</dbReference>
<organism evidence="3 4">
    <name type="scientific">Zancudomyces culisetae</name>
    <name type="common">Gut fungus</name>
    <name type="synonym">Smittium culisetae</name>
    <dbReference type="NCBI Taxonomy" id="1213189"/>
    <lineage>
        <taxon>Eukaryota</taxon>
        <taxon>Fungi</taxon>
        <taxon>Fungi incertae sedis</taxon>
        <taxon>Zoopagomycota</taxon>
        <taxon>Kickxellomycotina</taxon>
        <taxon>Harpellomycetes</taxon>
        <taxon>Harpellales</taxon>
        <taxon>Legeriomycetaceae</taxon>
        <taxon>Zancudomyces</taxon>
    </lineage>
</organism>
<sequence>MFVMIASAVRYLHLNNITHRDIKLENILVDVKDDKVASLKLADFGLAKLLGNNEMMKTMCGTPSYLAPEIFCNTGNTAYTKSVDIWAVGVILYALNTAEFPFSKVNMTGTMSVSTFLAHSQLVSSNHKYARMSGPLKELINGMLNTDPIGRFTIDQTLKHSWVVGEFASEQVYYADLVTTAKSSLQFTVRVFGDSCTFGRSKTNNITLDHPKVSAHSFILFYDKPVLSDIFRSRVVAKFMRTGGASIWINDKHTDVNTVVDLFNNDILTILKSSKPNRPCIEFQVKAKHPPSNILVSHQKSVSASNQQILSGTSASRPGLCYTFSQDIVAVTSRHASESKPWAQLYLIENGARTINWLLVKSSYRIGRHAHPANNIVLPFNIISNYHLTISKPTDPVFFCCVADKS</sequence>
<dbReference type="Pfam" id="PF00069">
    <property type="entry name" value="Pkinase"/>
    <property type="match status" value="1"/>
</dbReference>
<dbReference type="InterPro" id="IPR000719">
    <property type="entry name" value="Prot_kinase_dom"/>
</dbReference>
<feature type="domain" description="Protein kinase" evidence="2">
    <location>
        <begin position="1"/>
        <end position="163"/>
    </location>
</feature>
<gene>
    <name evidence="3" type="ORF">AX774_g5519</name>
</gene>
<reference evidence="4" key="1">
    <citation type="submission" date="2017-01" db="EMBL/GenBank/DDBJ databases">
        <authorList>
            <person name="Wang Y."/>
            <person name="White M."/>
            <person name="Kvist S."/>
            <person name="Moncalvo J.-M."/>
        </authorList>
    </citation>
    <scope>NUCLEOTIDE SEQUENCE [LARGE SCALE GENOMIC DNA]</scope>
    <source>
        <strain evidence="4">COL-18-3</strain>
    </source>
</reference>
<dbReference type="PROSITE" id="PS50011">
    <property type="entry name" value="PROTEIN_KINASE_DOM"/>
    <property type="match status" value="1"/>
</dbReference>
<keyword evidence="3" id="KW-0808">Transferase</keyword>
<dbReference type="Pfam" id="PF00498">
    <property type="entry name" value="FHA"/>
    <property type="match status" value="1"/>
</dbReference>
<keyword evidence="4" id="KW-1185">Reference proteome</keyword>
<dbReference type="SMART" id="SM00220">
    <property type="entry name" value="S_TKc"/>
    <property type="match status" value="1"/>
</dbReference>
<protein>
    <submittedName>
        <fullName evidence="3">Ovarian-specific serine/threonine-protein kinase Lok</fullName>
    </submittedName>
</protein>
<comment type="caution">
    <text evidence="3">The sequence shown here is derived from an EMBL/GenBank/DDBJ whole genome shotgun (WGS) entry which is preliminary data.</text>
</comment>
<dbReference type="InterPro" id="IPR000253">
    <property type="entry name" value="FHA_dom"/>
</dbReference>
<dbReference type="SUPFAM" id="SSF56112">
    <property type="entry name" value="Protein kinase-like (PK-like)"/>
    <property type="match status" value="1"/>
</dbReference>
<comment type="similarity">
    <text evidence="1">Belongs to the protein kinase superfamily. CAMK Ser/Thr protein kinase family. CHEK2 subfamily.</text>
</comment>